<dbReference type="GeneID" id="39420581"/>
<reference evidence="2 3" key="1">
    <citation type="submission" date="2019-02" db="EMBL/GenBank/DDBJ databases">
        <authorList>
            <person name="Lehtovirta-Morley E L."/>
        </authorList>
    </citation>
    <scope>NUCLEOTIDE SEQUENCE [LARGE SCALE GENOMIC DNA]</scope>
    <source>
        <strain evidence="2">NFRAN1</strain>
    </source>
</reference>
<protein>
    <submittedName>
        <fullName evidence="2">Uncharacterized protein</fullName>
    </submittedName>
</protein>
<accession>A0A484IEU5</accession>
<name>A0A484IEU5_9ARCH</name>
<organism evidence="2 3">
    <name type="scientific">Candidatus Nitrosocosmicus franklandianus</name>
    <dbReference type="NCBI Taxonomy" id="1798806"/>
    <lineage>
        <taxon>Archaea</taxon>
        <taxon>Nitrososphaerota</taxon>
        <taxon>Nitrososphaeria</taxon>
        <taxon>Nitrososphaerales</taxon>
        <taxon>Nitrososphaeraceae</taxon>
        <taxon>Candidatus Nitrosocosmicus</taxon>
    </lineage>
</organism>
<feature type="region of interest" description="Disordered" evidence="1">
    <location>
        <begin position="1"/>
        <end position="82"/>
    </location>
</feature>
<evidence type="ECO:0000313" key="3">
    <source>
        <dbReference type="Proteomes" id="UP000294299"/>
    </source>
</evidence>
<feature type="compositionally biased region" description="Low complexity" evidence="1">
    <location>
        <begin position="62"/>
        <end position="82"/>
    </location>
</feature>
<gene>
    <name evidence="2" type="ORF">NFRAN_1172</name>
</gene>
<dbReference type="AlphaFoldDB" id="A0A484IEU5"/>
<sequence>MSCNNLSFQNQKNTGNNALAQQGGGDDDDNGKGGNSAEQIISQSQSNEQNSLAVSGRDTVDSGNNINIQSQINSGSSAAAQS</sequence>
<dbReference type="EMBL" id="LR216287">
    <property type="protein sequence ID" value="VFJ13494.1"/>
    <property type="molecule type" value="Genomic_DNA"/>
</dbReference>
<keyword evidence="3" id="KW-1185">Reference proteome</keyword>
<dbReference type="Proteomes" id="UP000294299">
    <property type="component" value="Chromosome NFRAN"/>
</dbReference>
<proteinExistence type="predicted"/>
<dbReference type="KEGG" id="nfn:NFRAN_1172"/>
<feature type="compositionally biased region" description="Polar residues" evidence="1">
    <location>
        <begin position="1"/>
        <end position="20"/>
    </location>
</feature>
<feature type="compositionally biased region" description="Low complexity" evidence="1">
    <location>
        <begin position="38"/>
        <end position="51"/>
    </location>
</feature>
<dbReference type="RefSeq" id="WP_134483420.1">
    <property type="nucleotide sequence ID" value="NZ_LR216287.1"/>
</dbReference>
<evidence type="ECO:0000256" key="1">
    <source>
        <dbReference type="SAM" id="MobiDB-lite"/>
    </source>
</evidence>
<evidence type="ECO:0000313" key="2">
    <source>
        <dbReference type="EMBL" id="VFJ13494.1"/>
    </source>
</evidence>